<evidence type="ECO:0000313" key="3">
    <source>
        <dbReference type="Proteomes" id="UP001153954"/>
    </source>
</evidence>
<dbReference type="EMBL" id="CAKOGL010000011">
    <property type="protein sequence ID" value="CAH2092120.1"/>
    <property type="molecule type" value="Genomic_DNA"/>
</dbReference>
<comment type="caution">
    <text evidence="2">The sequence shown here is derived from an EMBL/GenBank/DDBJ whole genome shotgun (WGS) entry which is preliminary data.</text>
</comment>
<dbReference type="Proteomes" id="UP001153954">
    <property type="component" value="Unassembled WGS sequence"/>
</dbReference>
<protein>
    <submittedName>
        <fullName evidence="2">Uncharacterized protein</fullName>
    </submittedName>
</protein>
<evidence type="ECO:0000313" key="2">
    <source>
        <dbReference type="EMBL" id="CAH2092120.1"/>
    </source>
</evidence>
<dbReference type="AlphaFoldDB" id="A0AAU9U5Q6"/>
<name>A0AAU9U5Q6_EUPED</name>
<reference evidence="2" key="1">
    <citation type="submission" date="2022-03" db="EMBL/GenBank/DDBJ databases">
        <authorList>
            <person name="Tunstrom K."/>
        </authorList>
    </citation>
    <scope>NUCLEOTIDE SEQUENCE</scope>
</reference>
<sequence>MDNQKVTVLTLLDFEQRCSAEYIWNLRKQRVAAKNINQYEKEIEGLTREAVNSITASDWKKEIEHIEKLESEYWEKDRQRNRTEGINYIPRRGRNQLRERK</sequence>
<proteinExistence type="predicted"/>
<feature type="coiled-coil region" evidence="1">
    <location>
        <begin position="29"/>
        <end position="56"/>
    </location>
</feature>
<keyword evidence="3" id="KW-1185">Reference proteome</keyword>
<organism evidence="2 3">
    <name type="scientific">Euphydryas editha</name>
    <name type="common">Edith's checkerspot</name>
    <dbReference type="NCBI Taxonomy" id="104508"/>
    <lineage>
        <taxon>Eukaryota</taxon>
        <taxon>Metazoa</taxon>
        <taxon>Ecdysozoa</taxon>
        <taxon>Arthropoda</taxon>
        <taxon>Hexapoda</taxon>
        <taxon>Insecta</taxon>
        <taxon>Pterygota</taxon>
        <taxon>Neoptera</taxon>
        <taxon>Endopterygota</taxon>
        <taxon>Lepidoptera</taxon>
        <taxon>Glossata</taxon>
        <taxon>Ditrysia</taxon>
        <taxon>Papilionoidea</taxon>
        <taxon>Nymphalidae</taxon>
        <taxon>Nymphalinae</taxon>
        <taxon>Euphydryas</taxon>
    </lineage>
</organism>
<evidence type="ECO:0000256" key="1">
    <source>
        <dbReference type="SAM" id="Coils"/>
    </source>
</evidence>
<gene>
    <name evidence="2" type="ORF">EEDITHA_LOCUS7908</name>
</gene>
<accession>A0AAU9U5Q6</accession>
<keyword evidence="1" id="KW-0175">Coiled coil</keyword>